<accession>A0A7X0RDC0</accession>
<evidence type="ECO:0008006" key="4">
    <source>
        <dbReference type="Google" id="ProtNLM"/>
    </source>
</evidence>
<evidence type="ECO:0000256" key="1">
    <source>
        <dbReference type="SAM" id="MobiDB-lite"/>
    </source>
</evidence>
<feature type="region of interest" description="Disordered" evidence="1">
    <location>
        <begin position="19"/>
        <end position="48"/>
    </location>
</feature>
<proteinExistence type="predicted"/>
<gene>
    <name evidence="2" type="ORF">H5V45_02495</name>
</gene>
<feature type="compositionally biased region" description="Low complexity" evidence="1">
    <location>
        <begin position="22"/>
        <end position="44"/>
    </location>
</feature>
<reference evidence="2 3" key="1">
    <citation type="submission" date="2020-08" db="EMBL/GenBank/DDBJ databases">
        <authorList>
            <person name="Seo M.-J."/>
        </authorList>
    </citation>
    <scope>NUCLEOTIDE SEQUENCE [LARGE SCALE GENOMIC DNA]</scope>
    <source>
        <strain evidence="2 3">KIGAM211</strain>
    </source>
</reference>
<comment type="caution">
    <text evidence="2">The sequence shown here is derived from an EMBL/GenBank/DDBJ whole genome shotgun (WGS) entry which is preliminary data.</text>
</comment>
<keyword evidence="3" id="KW-1185">Reference proteome</keyword>
<dbReference type="InterPro" id="IPR032710">
    <property type="entry name" value="NTF2-like_dom_sf"/>
</dbReference>
<dbReference type="RefSeq" id="WP_185251480.1">
    <property type="nucleotide sequence ID" value="NZ_JACKXE010000001.1"/>
</dbReference>
<evidence type="ECO:0000313" key="3">
    <source>
        <dbReference type="Proteomes" id="UP000523955"/>
    </source>
</evidence>
<sequence length="408" mass="44049">MATGLTVLVALVATGCDDAGRRTSSSAAPAATAPGSPSASTDPAPSDPRRAAVEALLVDRARATLAHDRRGFLAGVGAPHRAAQVAWFERYRSLPLASFSYDVGMPDVSVRDADRFVAEVDELVQLGRFDEQPVSTEHRMEFRRLGGRWRVVADVVSRDEVSQAPWDLPGVHVAFRGHFGVVTDDGSASHAPELLTAAEAALEPLQQVLPDHTDAMLLIAFSDPGAFRTEGIDLAEVAQLGGIAVDVRNEEGEAFASRALLSPSMLTESSTNQRIVIRHEFTHVALHALDRVPAWVTEGIADYYAWLPEPDTYLADGARQAAERGIDAMPDNVAFRRDMGTNYGIAWASLLWLAERYGPEEPLALMTALQDAHAEAHADADVVLEERYHLTVDDLAGRGGDLIRASFD</sequence>
<dbReference type="AlphaFoldDB" id="A0A7X0RDC0"/>
<organism evidence="2 3">
    <name type="scientific">Nocardioides luti</name>
    <dbReference type="NCBI Taxonomy" id="2761101"/>
    <lineage>
        <taxon>Bacteria</taxon>
        <taxon>Bacillati</taxon>
        <taxon>Actinomycetota</taxon>
        <taxon>Actinomycetes</taxon>
        <taxon>Propionibacteriales</taxon>
        <taxon>Nocardioidaceae</taxon>
        <taxon>Nocardioides</taxon>
    </lineage>
</organism>
<name>A0A7X0RDC0_9ACTN</name>
<protein>
    <recommendedName>
        <fullName evidence="4">Peptidase MA-like domain-containing protein</fullName>
    </recommendedName>
</protein>
<evidence type="ECO:0000313" key="2">
    <source>
        <dbReference type="EMBL" id="MBB6626181.1"/>
    </source>
</evidence>
<dbReference type="EMBL" id="JACKXE010000001">
    <property type="protein sequence ID" value="MBB6626181.1"/>
    <property type="molecule type" value="Genomic_DNA"/>
</dbReference>
<dbReference type="SUPFAM" id="SSF54427">
    <property type="entry name" value="NTF2-like"/>
    <property type="match status" value="1"/>
</dbReference>
<dbReference type="Proteomes" id="UP000523955">
    <property type="component" value="Unassembled WGS sequence"/>
</dbReference>